<dbReference type="GO" id="GO:0008237">
    <property type="term" value="F:metallopeptidase activity"/>
    <property type="evidence" value="ECO:0007669"/>
    <property type="project" value="InterPro"/>
</dbReference>
<reference evidence="1" key="2">
    <citation type="submission" date="2021-09" db="EMBL/GenBank/DDBJ databases">
        <authorList>
            <person name="Jia N."/>
            <person name="Wang J."/>
            <person name="Shi W."/>
            <person name="Du L."/>
            <person name="Sun Y."/>
            <person name="Zhan W."/>
            <person name="Jiang J."/>
            <person name="Wang Q."/>
            <person name="Zhang B."/>
            <person name="Ji P."/>
            <person name="Sakyi L.B."/>
            <person name="Cui X."/>
            <person name="Yuan T."/>
            <person name="Jiang B."/>
            <person name="Yang W."/>
            <person name="Lam T.T.-Y."/>
            <person name="Chang Q."/>
            <person name="Ding S."/>
            <person name="Wang X."/>
            <person name="Zhu J."/>
            <person name="Ruan X."/>
            <person name="Zhao L."/>
            <person name="Wei J."/>
            <person name="Que T."/>
            <person name="Du C."/>
            <person name="Cheng J."/>
            <person name="Dai P."/>
            <person name="Han X."/>
            <person name="Huang E."/>
            <person name="Gao Y."/>
            <person name="Liu J."/>
            <person name="Shao H."/>
            <person name="Ye R."/>
            <person name="Li L."/>
            <person name="Wei W."/>
            <person name="Wang X."/>
            <person name="Wang C."/>
            <person name="Huo Q."/>
            <person name="Li W."/>
            <person name="Guo W."/>
            <person name="Chen H."/>
            <person name="Chen S."/>
            <person name="Zhou L."/>
            <person name="Zhou L."/>
            <person name="Ni X."/>
            <person name="Tian J."/>
            <person name="Zhou Y."/>
            <person name="Sheng Y."/>
            <person name="Liu T."/>
            <person name="Pan Y."/>
            <person name="Xia L."/>
            <person name="Li J."/>
            <person name="Zhao F."/>
            <person name="Cao W."/>
        </authorList>
    </citation>
    <scope>NUCLEOTIDE SEQUENCE</scope>
    <source>
        <strain evidence="1">Rmic-2018</strain>
        <tissue evidence="1">Larvae</tissue>
    </source>
</reference>
<keyword evidence="2" id="KW-1185">Reference proteome</keyword>
<dbReference type="Proteomes" id="UP000821866">
    <property type="component" value="Chromosome 3"/>
</dbReference>
<evidence type="ECO:0000313" key="1">
    <source>
        <dbReference type="EMBL" id="KAH8030284.1"/>
    </source>
</evidence>
<gene>
    <name evidence="1" type="ORF">HPB51_006716</name>
</gene>
<dbReference type="AlphaFoldDB" id="A0A9J6E7T6"/>
<name>A0A9J6E7T6_RHIMP</name>
<dbReference type="VEuPathDB" id="VectorBase:LOC119165168"/>
<organism evidence="1 2">
    <name type="scientific">Rhipicephalus microplus</name>
    <name type="common">Cattle tick</name>
    <name type="synonym">Boophilus microplus</name>
    <dbReference type="NCBI Taxonomy" id="6941"/>
    <lineage>
        <taxon>Eukaryota</taxon>
        <taxon>Metazoa</taxon>
        <taxon>Ecdysozoa</taxon>
        <taxon>Arthropoda</taxon>
        <taxon>Chelicerata</taxon>
        <taxon>Arachnida</taxon>
        <taxon>Acari</taxon>
        <taxon>Parasitiformes</taxon>
        <taxon>Ixodida</taxon>
        <taxon>Ixodoidea</taxon>
        <taxon>Ixodidae</taxon>
        <taxon>Rhipicephalinae</taxon>
        <taxon>Rhipicephalus</taxon>
        <taxon>Boophilus</taxon>
    </lineage>
</organism>
<accession>A0A9J6E7T6</accession>
<evidence type="ECO:0000313" key="2">
    <source>
        <dbReference type="Proteomes" id="UP000821866"/>
    </source>
</evidence>
<dbReference type="SUPFAM" id="SSF55486">
    <property type="entry name" value="Metalloproteases ('zincins'), catalytic domain"/>
    <property type="match status" value="1"/>
</dbReference>
<dbReference type="Gene3D" id="3.40.390.10">
    <property type="entry name" value="Collagenase (Catalytic Domain)"/>
    <property type="match status" value="1"/>
</dbReference>
<reference evidence="1" key="1">
    <citation type="journal article" date="2020" name="Cell">
        <title>Large-Scale Comparative Analyses of Tick Genomes Elucidate Their Genetic Diversity and Vector Capacities.</title>
        <authorList>
            <consortium name="Tick Genome and Microbiome Consortium (TIGMIC)"/>
            <person name="Jia N."/>
            <person name="Wang J."/>
            <person name="Shi W."/>
            <person name="Du L."/>
            <person name="Sun Y."/>
            <person name="Zhan W."/>
            <person name="Jiang J.F."/>
            <person name="Wang Q."/>
            <person name="Zhang B."/>
            <person name="Ji P."/>
            <person name="Bell-Sakyi L."/>
            <person name="Cui X.M."/>
            <person name="Yuan T.T."/>
            <person name="Jiang B.G."/>
            <person name="Yang W.F."/>
            <person name="Lam T.T."/>
            <person name="Chang Q.C."/>
            <person name="Ding S.J."/>
            <person name="Wang X.J."/>
            <person name="Zhu J.G."/>
            <person name="Ruan X.D."/>
            <person name="Zhao L."/>
            <person name="Wei J.T."/>
            <person name="Ye R.Z."/>
            <person name="Que T.C."/>
            <person name="Du C.H."/>
            <person name="Zhou Y.H."/>
            <person name="Cheng J.X."/>
            <person name="Dai P.F."/>
            <person name="Guo W.B."/>
            <person name="Han X.H."/>
            <person name="Huang E.J."/>
            <person name="Li L.F."/>
            <person name="Wei W."/>
            <person name="Gao Y.C."/>
            <person name="Liu J.Z."/>
            <person name="Shao H.Z."/>
            <person name="Wang X."/>
            <person name="Wang C.C."/>
            <person name="Yang T.C."/>
            <person name="Huo Q.B."/>
            <person name="Li W."/>
            <person name="Chen H.Y."/>
            <person name="Chen S.E."/>
            <person name="Zhou L.G."/>
            <person name="Ni X.B."/>
            <person name="Tian J.H."/>
            <person name="Sheng Y."/>
            <person name="Liu T."/>
            <person name="Pan Y.S."/>
            <person name="Xia L.Y."/>
            <person name="Li J."/>
            <person name="Zhao F."/>
            <person name="Cao W.C."/>
        </authorList>
    </citation>
    <scope>NUCLEOTIDE SEQUENCE</scope>
    <source>
        <strain evidence="1">Rmic-2018</strain>
    </source>
</reference>
<sequence>MEAERSETKKIAHKLYVVKPHEAYFNETQARADVPAVFSPDVFIISDYEHSKQFTTIKKFLNYILVFFNGWGRDTYEVMYGKDMIAEYTLNNFQSYIETRLSEFVGADAVMLLTGMGCSHDQAAPVPNIPGNRGAYHCLWSEGYIMSYEVTDERQFAFSSCSQEQFLVFIRVGGEGHETLPH</sequence>
<comment type="caution">
    <text evidence="1">The sequence shown here is derived from an EMBL/GenBank/DDBJ whole genome shotgun (WGS) entry which is preliminary data.</text>
</comment>
<dbReference type="EMBL" id="JABSTU010000005">
    <property type="protein sequence ID" value="KAH8030284.1"/>
    <property type="molecule type" value="Genomic_DNA"/>
</dbReference>
<dbReference type="InterPro" id="IPR024079">
    <property type="entry name" value="MetalloPept_cat_dom_sf"/>
</dbReference>
<proteinExistence type="predicted"/>
<protein>
    <submittedName>
        <fullName evidence="1">Uncharacterized protein</fullName>
    </submittedName>
</protein>